<dbReference type="InterPro" id="IPR007110">
    <property type="entry name" value="Ig-like_dom"/>
</dbReference>
<dbReference type="GO" id="GO:0009897">
    <property type="term" value="C:external side of plasma membrane"/>
    <property type="evidence" value="ECO:0007669"/>
    <property type="project" value="TreeGrafter"/>
</dbReference>
<dbReference type="Proteomes" id="UP001239994">
    <property type="component" value="Unassembled WGS sequence"/>
</dbReference>
<gene>
    <name evidence="5" type="ORF">P4O66_000956</name>
</gene>
<protein>
    <recommendedName>
        <fullName evidence="4">Ig-like domain-containing protein</fullName>
    </recommendedName>
</protein>
<evidence type="ECO:0000256" key="2">
    <source>
        <dbReference type="ARBA" id="ARBA00023157"/>
    </source>
</evidence>
<keyword evidence="2" id="KW-1015">Disulfide bond</keyword>
<reference evidence="5" key="1">
    <citation type="submission" date="2023-03" db="EMBL/GenBank/DDBJ databases">
        <title>Electrophorus voltai genome.</title>
        <authorList>
            <person name="Bian C."/>
        </authorList>
    </citation>
    <scope>NUCLEOTIDE SEQUENCE</scope>
    <source>
        <strain evidence="5">CB-2022</strain>
        <tissue evidence="5">Muscle</tissue>
    </source>
</reference>
<dbReference type="InterPro" id="IPR013783">
    <property type="entry name" value="Ig-like_fold"/>
</dbReference>
<keyword evidence="1" id="KW-0732">Signal</keyword>
<evidence type="ECO:0000313" key="6">
    <source>
        <dbReference type="Proteomes" id="UP001239994"/>
    </source>
</evidence>
<dbReference type="Pfam" id="PF13895">
    <property type="entry name" value="Ig_2"/>
    <property type="match status" value="1"/>
</dbReference>
<sequence>MKACSSRAQAPTPKPCKDKKAASPVPAPEADKSECASQDTHALKPEQPPPHMLYEQTVSPVNTRPHVGVHIQKQNVKVHSDSGIYTCRGERKSDSQSSETSNAVSLTVSILPRAILTVEPQGSVFTGESVTLKCEIEFYNLWRYHWYNASSMTAASCRLQETNTYTISSVAAEEQYWCRGERQYRPLSSQKSNSVHLSVEVSPKAVVILMPDKQVFRGETVTLGCNIQGEGDNKWTYGWYKHGYKLNSCSTSRQCKTGSVTEADSGKYTCTGQRSDSQCSESSNAVTLNISSKPQVLLSVFPQSWLTDGASVTLTYEMVMVSPFWKSAEQQVDVCTGTEGLRSC</sequence>
<dbReference type="FunFam" id="2.60.40.10:FF:001607">
    <property type="entry name" value="Leukocyte immune-type receptor TS32.15 L2.5a"/>
    <property type="match status" value="1"/>
</dbReference>
<dbReference type="InterPro" id="IPR050488">
    <property type="entry name" value="Ig_Fc_receptor"/>
</dbReference>
<dbReference type="AlphaFoldDB" id="A0AAD8ZD48"/>
<proteinExistence type="predicted"/>
<feature type="region of interest" description="Disordered" evidence="3">
    <location>
        <begin position="1"/>
        <end position="54"/>
    </location>
</feature>
<dbReference type="PROSITE" id="PS50835">
    <property type="entry name" value="IG_LIKE"/>
    <property type="match status" value="2"/>
</dbReference>
<comment type="caution">
    <text evidence="5">The sequence shown here is derived from an EMBL/GenBank/DDBJ whole genome shotgun (WGS) entry which is preliminary data.</text>
</comment>
<dbReference type="InterPro" id="IPR003599">
    <property type="entry name" value="Ig_sub"/>
</dbReference>
<name>A0AAD8ZD48_9TELE</name>
<dbReference type="Gene3D" id="2.60.40.10">
    <property type="entry name" value="Immunoglobulins"/>
    <property type="match status" value="3"/>
</dbReference>
<dbReference type="EMBL" id="JAROKS010000014">
    <property type="protein sequence ID" value="KAK1796870.1"/>
    <property type="molecule type" value="Genomic_DNA"/>
</dbReference>
<accession>A0AAD8ZD48</accession>
<evidence type="ECO:0000313" key="5">
    <source>
        <dbReference type="EMBL" id="KAK1796870.1"/>
    </source>
</evidence>
<feature type="domain" description="Ig-like" evidence="4">
    <location>
        <begin position="112"/>
        <end position="198"/>
    </location>
</feature>
<dbReference type="SUPFAM" id="SSF48726">
    <property type="entry name" value="Immunoglobulin"/>
    <property type="match status" value="2"/>
</dbReference>
<dbReference type="GO" id="GO:0004888">
    <property type="term" value="F:transmembrane signaling receptor activity"/>
    <property type="evidence" value="ECO:0007669"/>
    <property type="project" value="TreeGrafter"/>
</dbReference>
<organism evidence="5 6">
    <name type="scientific">Electrophorus voltai</name>
    <dbReference type="NCBI Taxonomy" id="2609070"/>
    <lineage>
        <taxon>Eukaryota</taxon>
        <taxon>Metazoa</taxon>
        <taxon>Chordata</taxon>
        <taxon>Craniata</taxon>
        <taxon>Vertebrata</taxon>
        <taxon>Euteleostomi</taxon>
        <taxon>Actinopterygii</taxon>
        <taxon>Neopterygii</taxon>
        <taxon>Teleostei</taxon>
        <taxon>Ostariophysi</taxon>
        <taxon>Gymnotiformes</taxon>
        <taxon>Gymnotoidei</taxon>
        <taxon>Gymnotidae</taxon>
        <taxon>Electrophorus</taxon>
    </lineage>
</organism>
<evidence type="ECO:0000259" key="4">
    <source>
        <dbReference type="PROSITE" id="PS50835"/>
    </source>
</evidence>
<dbReference type="InterPro" id="IPR036179">
    <property type="entry name" value="Ig-like_dom_sf"/>
</dbReference>
<dbReference type="GO" id="GO:0006955">
    <property type="term" value="P:immune response"/>
    <property type="evidence" value="ECO:0007669"/>
    <property type="project" value="TreeGrafter"/>
</dbReference>
<dbReference type="SMART" id="SM00409">
    <property type="entry name" value="IG"/>
    <property type="match status" value="2"/>
</dbReference>
<evidence type="ECO:0000256" key="1">
    <source>
        <dbReference type="ARBA" id="ARBA00022729"/>
    </source>
</evidence>
<dbReference type="GO" id="GO:0007166">
    <property type="term" value="P:cell surface receptor signaling pathway"/>
    <property type="evidence" value="ECO:0007669"/>
    <property type="project" value="TreeGrafter"/>
</dbReference>
<dbReference type="PANTHER" id="PTHR11481">
    <property type="entry name" value="IMMUNOGLOBULIN FC RECEPTOR"/>
    <property type="match status" value="1"/>
</dbReference>
<feature type="domain" description="Ig-like" evidence="4">
    <location>
        <begin position="203"/>
        <end position="287"/>
    </location>
</feature>
<dbReference type="PANTHER" id="PTHR11481:SF64">
    <property type="entry name" value="FC RECEPTOR-LIKE PROTEIN 4"/>
    <property type="match status" value="1"/>
</dbReference>
<evidence type="ECO:0000256" key="3">
    <source>
        <dbReference type="SAM" id="MobiDB-lite"/>
    </source>
</evidence>
<keyword evidence="6" id="KW-1185">Reference proteome</keyword>